<gene>
    <name evidence="2" type="ORF">ON006_31260</name>
</gene>
<dbReference type="Pfam" id="PF08808">
    <property type="entry name" value="RES"/>
    <property type="match status" value="1"/>
</dbReference>
<keyword evidence="3" id="KW-1185">Reference proteome</keyword>
<dbReference type="RefSeq" id="WP_244821943.1">
    <property type="nucleotide sequence ID" value="NZ_CP112998.1"/>
</dbReference>
<evidence type="ECO:0000313" key="2">
    <source>
        <dbReference type="EMBL" id="WAC12191.1"/>
    </source>
</evidence>
<dbReference type="AlphaFoldDB" id="A0A9E8NCW2"/>
<reference evidence="2" key="1">
    <citation type="submission" date="2022-11" db="EMBL/GenBank/DDBJ databases">
        <title>Dyadobacter pollutisoli sp. nov., isolated from plastic dumped soil.</title>
        <authorList>
            <person name="Kim J.M."/>
            <person name="Kim K.R."/>
            <person name="Lee J.K."/>
            <person name="Hao L."/>
            <person name="Jeon C.O."/>
        </authorList>
    </citation>
    <scope>NUCLEOTIDE SEQUENCE</scope>
    <source>
        <strain evidence="2">U1</strain>
    </source>
</reference>
<name>A0A9E8NCW2_9BACT</name>
<dbReference type="InterPro" id="IPR014914">
    <property type="entry name" value="RES_dom"/>
</dbReference>
<protein>
    <submittedName>
        <fullName evidence="2">RES family NAD+ phosphorylase</fullName>
    </submittedName>
</protein>
<accession>A0A9E8NCW2</accession>
<sequence length="155" mass="17516">MIVYRLAAKQYINDFTGTGAKLFGGRWNPVGHGCIYTSEHISLALLEKFVHANHKENMERIALLRIEIPDDPNLIFNTEEKLLKKSWADDITYSQWLGEQILGDLSIVAFTVPSAIVPSERNVILNPAAAEFKQVKFLPPVDFTTDFRLLSKLLS</sequence>
<evidence type="ECO:0000313" key="3">
    <source>
        <dbReference type="Proteomes" id="UP001164653"/>
    </source>
</evidence>
<dbReference type="KEGG" id="dpf:ON006_31260"/>
<dbReference type="SMART" id="SM00953">
    <property type="entry name" value="RES"/>
    <property type="match status" value="1"/>
</dbReference>
<organism evidence="2 3">
    <name type="scientific">Dyadobacter pollutisoli</name>
    <dbReference type="NCBI Taxonomy" id="2910158"/>
    <lineage>
        <taxon>Bacteria</taxon>
        <taxon>Pseudomonadati</taxon>
        <taxon>Bacteroidota</taxon>
        <taxon>Cytophagia</taxon>
        <taxon>Cytophagales</taxon>
        <taxon>Spirosomataceae</taxon>
        <taxon>Dyadobacter</taxon>
    </lineage>
</organism>
<feature type="domain" description="RES" evidence="1">
    <location>
        <begin position="14"/>
        <end position="136"/>
    </location>
</feature>
<dbReference type="Proteomes" id="UP001164653">
    <property type="component" value="Chromosome"/>
</dbReference>
<dbReference type="EMBL" id="CP112998">
    <property type="protein sequence ID" value="WAC12191.1"/>
    <property type="molecule type" value="Genomic_DNA"/>
</dbReference>
<evidence type="ECO:0000259" key="1">
    <source>
        <dbReference type="SMART" id="SM00953"/>
    </source>
</evidence>
<proteinExistence type="predicted"/>